<evidence type="ECO:0000313" key="6">
    <source>
        <dbReference type="EMBL" id="MFD1051417.1"/>
    </source>
</evidence>
<proteinExistence type="predicted"/>
<dbReference type="InterPro" id="IPR036259">
    <property type="entry name" value="MFS_trans_sf"/>
</dbReference>
<keyword evidence="4" id="KW-0472">Membrane</keyword>
<evidence type="ECO:0000256" key="3">
    <source>
        <dbReference type="ARBA" id="ARBA00022989"/>
    </source>
</evidence>
<keyword evidence="3" id="KW-1133">Transmembrane helix</keyword>
<dbReference type="Proteomes" id="UP001597045">
    <property type="component" value="Unassembled WGS sequence"/>
</dbReference>
<accession>A0ABW3MME7</accession>
<organism evidence="6 7">
    <name type="scientific">Kibdelosporangium lantanae</name>
    <dbReference type="NCBI Taxonomy" id="1497396"/>
    <lineage>
        <taxon>Bacteria</taxon>
        <taxon>Bacillati</taxon>
        <taxon>Actinomycetota</taxon>
        <taxon>Actinomycetes</taxon>
        <taxon>Pseudonocardiales</taxon>
        <taxon>Pseudonocardiaceae</taxon>
        <taxon>Kibdelosporangium</taxon>
    </lineage>
</organism>
<evidence type="ECO:0000313" key="7">
    <source>
        <dbReference type="Proteomes" id="UP001597045"/>
    </source>
</evidence>
<comment type="caution">
    <text evidence="6">The sequence shown here is derived from an EMBL/GenBank/DDBJ whole genome shotgun (WGS) entry which is preliminary data.</text>
</comment>
<dbReference type="PROSITE" id="PS50850">
    <property type="entry name" value="MFS"/>
    <property type="match status" value="1"/>
</dbReference>
<reference evidence="7" key="1">
    <citation type="journal article" date="2019" name="Int. J. Syst. Evol. Microbiol.">
        <title>The Global Catalogue of Microorganisms (GCM) 10K type strain sequencing project: providing services to taxonomists for standard genome sequencing and annotation.</title>
        <authorList>
            <consortium name="The Broad Institute Genomics Platform"/>
            <consortium name="The Broad Institute Genome Sequencing Center for Infectious Disease"/>
            <person name="Wu L."/>
            <person name="Ma J."/>
        </authorList>
    </citation>
    <scope>NUCLEOTIDE SEQUENCE [LARGE SCALE GENOMIC DNA]</scope>
    <source>
        <strain evidence="7">JCM 31486</strain>
    </source>
</reference>
<dbReference type="InterPro" id="IPR011701">
    <property type="entry name" value="MFS"/>
</dbReference>
<comment type="subcellular location">
    <subcellularLocation>
        <location evidence="1">Cell membrane</location>
        <topology evidence="1">Multi-pass membrane protein</topology>
    </subcellularLocation>
</comment>
<feature type="domain" description="Major facilitator superfamily (MFS) profile" evidence="5">
    <location>
        <begin position="22"/>
        <end position="104"/>
    </location>
</feature>
<evidence type="ECO:0000256" key="1">
    <source>
        <dbReference type="ARBA" id="ARBA00004651"/>
    </source>
</evidence>
<evidence type="ECO:0000259" key="5">
    <source>
        <dbReference type="PROSITE" id="PS50850"/>
    </source>
</evidence>
<dbReference type="PANTHER" id="PTHR23518:SF2">
    <property type="entry name" value="MAJOR FACILITATOR SUPERFAMILY TRANSPORTER"/>
    <property type="match status" value="1"/>
</dbReference>
<gene>
    <name evidence="6" type="ORF">ACFQ1S_40685</name>
</gene>
<dbReference type="InterPro" id="IPR020846">
    <property type="entry name" value="MFS_dom"/>
</dbReference>
<evidence type="ECO:0000256" key="2">
    <source>
        <dbReference type="ARBA" id="ARBA00022692"/>
    </source>
</evidence>
<name>A0ABW3MME7_9PSEU</name>
<dbReference type="Gene3D" id="1.20.1250.20">
    <property type="entry name" value="MFS general substrate transporter like domains"/>
    <property type="match status" value="1"/>
</dbReference>
<dbReference type="EMBL" id="JBHTIS010003577">
    <property type="protein sequence ID" value="MFD1051417.1"/>
    <property type="molecule type" value="Genomic_DNA"/>
</dbReference>
<evidence type="ECO:0000256" key="4">
    <source>
        <dbReference type="ARBA" id="ARBA00023136"/>
    </source>
</evidence>
<dbReference type="Pfam" id="PF07690">
    <property type="entry name" value="MFS_1"/>
    <property type="match status" value="1"/>
</dbReference>
<sequence>MYVASTRTPGTTLKVVKGLPGTVFALGTVSLLTDVSAEMVTAFLPVYLLYTLQLGYVQFGLLDGLYTGATAVLRLVGGYVSDRIGRPKLVAFFGYGLSAVTKLV</sequence>
<feature type="non-terminal residue" evidence="6">
    <location>
        <position position="104"/>
    </location>
</feature>
<keyword evidence="7" id="KW-1185">Reference proteome</keyword>
<dbReference type="SUPFAM" id="SSF103473">
    <property type="entry name" value="MFS general substrate transporter"/>
    <property type="match status" value="1"/>
</dbReference>
<protein>
    <submittedName>
        <fullName evidence="6">MFS transporter</fullName>
    </submittedName>
</protein>
<keyword evidence="2" id="KW-0812">Transmembrane</keyword>
<dbReference type="PANTHER" id="PTHR23518">
    <property type="entry name" value="C-METHYLTRANSFERASE"/>
    <property type="match status" value="1"/>
</dbReference>